<evidence type="ECO:0000313" key="1">
    <source>
        <dbReference type="EMBL" id="MBP1962847.1"/>
    </source>
</evidence>
<reference evidence="1 2" key="1">
    <citation type="submission" date="2021-03" db="EMBL/GenBank/DDBJ databases">
        <title>Genomic Encyclopedia of Type Strains, Phase IV (KMG-IV): sequencing the most valuable type-strain genomes for metagenomic binning, comparative biology and taxonomic classification.</title>
        <authorList>
            <person name="Goeker M."/>
        </authorList>
    </citation>
    <scope>NUCLEOTIDE SEQUENCE [LARGE SCALE GENOMIC DNA]</scope>
    <source>
        <strain evidence="1 2">DSM 24950</strain>
    </source>
</reference>
<comment type="caution">
    <text evidence="1">The sequence shown here is derived from an EMBL/GenBank/DDBJ whole genome shotgun (WGS) entry which is preliminary data.</text>
</comment>
<name>A0ABS4HW38_9BACL</name>
<organism evidence="1 2">
    <name type="scientific">Paenibacillus aceris</name>
    <dbReference type="NCBI Taxonomy" id="869555"/>
    <lineage>
        <taxon>Bacteria</taxon>
        <taxon>Bacillati</taxon>
        <taxon>Bacillota</taxon>
        <taxon>Bacilli</taxon>
        <taxon>Bacillales</taxon>
        <taxon>Paenibacillaceae</taxon>
        <taxon>Paenibacillus</taxon>
    </lineage>
</organism>
<proteinExistence type="predicted"/>
<accession>A0ABS4HW38</accession>
<dbReference type="Proteomes" id="UP001519344">
    <property type="component" value="Unassembled WGS sequence"/>
</dbReference>
<dbReference type="EMBL" id="JAGGKV010000004">
    <property type="protein sequence ID" value="MBP1962847.1"/>
    <property type="molecule type" value="Genomic_DNA"/>
</dbReference>
<gene>
    <name evidence="1" type="ORF">J2Z65_002063</name>
</gene>
<evidence type="ECO:0000313" key="2">
    <source>
        <dbReference type="Proteomes" id="UP001519344"/>
    </source>
</evidence>
<keyword evidence="2" id="KW-1185">Reference proteome</keyword>
<protein>
    <submittedName>
        <fullName evidence="1">Uncharacterized protein</fullName>
    </submittedName>
</protein>
<sequence>MKYTTFRKLGDTVSRLGIRGQIKTKCPRIRDGSHMSGIEAQQR</sequence>